<keyword evidence="5" id="KW-0255">Endonuclease</keyword>
<evidence type="ECO:0000256" key="7">
    <source>
        <dbReference type="ARBA" id="ARBA00022918"/>
    </source>
</evidence>
<evidence type="ECO:0000256" key="1">
    <source>
        <dbReference type="ARBA" id="ARBA00012493"/>
    </source>
</evidence>
<name>E2AX00_CAMFO</name>
<evidence type="ECO:0000313" key="11">
    <source>
        <dbReference type="Proteomes" id="UP000000311"/>
    </source>
</evidence>
<feature type="domain" description="Reverse transcriptase RNase H-like" evidence="8">
    <location>
        <begin position="1"/>
        <end position="53"/>
    </location>
</feature>
<keyword evidence="3" id="KW-0548">Nucleotidyltransferase</keyword>
<dbReference type="PANTHER" id="PTHR37984">
    <property type="entry name" value="PROTEIN CBG26694"/>
    <property type="match status" value="1"/>
</dbReference>
<dbReference type="Proteomes" id="UP000000311">
    <property type="component" value="Unassembled WGS sequence"/>
</dbReference>
<evidence type="ECO:0000256" key="6">
    <source>
        <dbReference type="ARBA" id="ARBA00022801"/>
    </source>
</evidence>
<dbReference type="InterPro" id="IPR043502">
    <property type="entry name" value="DNA/RNA_pol_sf"/>
</dbReference>
<dbReference type="InterPro" id="IPR050951">
    <property type="entry name" value="Retrovirus_Pol_polyprotein"/>
</dbReference>
<keyword evidence="11" id="KW-1185">Reference proteome</keyword>
<evidence type="ECO:0000256" key="3">
    <source>
        <dbReference type="ARBA" id="ARBA00022695"/>
    </source>
</evidence>
<feature type="non-terminal residue" evidence="10">
    <location>
        <position position="1"/>
    </location>
</feature>
<proteinExistence type="predicted"/>
<evidence type="ECO:0000256" key="2">
    <source>
        <dbReference type="ARBA" id="ARBA00022679"/>
    </source>
</evidence>
<dbReference type="InterPro" id="IPR041373">
    <property type="entry name" value="RT_RNaseH"/>
</dbReference>
<reference evidence="10 11" key="1">
    <citation type="journal article" date="2010" name="Science">
        <title>Genomic comparison of the ants Camponotus floridanus and Harpegnathos saltator.</title>
        <authorList>
            <person name="Bonasio R."/>
            <person name="Zhang G."/>
            <person name="Ye C."/>
            <person name="Mutti N.S."/>
            <person name="Fang X."/>
            <person name="Qin N."/>
            <person name="Donahue G."/>
            <person name="Yang P."/>
            <person name="Li Q."/>
            <person name="Li C."/>
            <person name="Zhang P."/>
            <person name="Huang Z."/>
            <person name="Berger S.L."/>
            <person name="Reinberg D."/>
            <person name="Wang J."/>
            <person name="Liebig J."/>
        </authorList>
    </citation>
    <scope>NUCLEOTIDE SEQUENCE [LARGE SCALE GENOMIC DNA]</scope>
    <source>
        <strain evidence="11">C129</strain>
    </source>
</reference>
<dbReference type="SUPFAM" id="SSF56672">
    <property type="entry name" value="DNA/RNA polymerases"/>
    <property type="match status" value="1"/>
</dbReference>
<sequence length="192" mass="22673">ECLAIQEAIKYWQFWLIGKKFIVYTDHKPLENLNLKARTDEELGAIAYYLSQYNFSIKYSPGKENGEADCLSRNPVLNPDDNTEEKLKIVNFINMKEIMEDQKTNEEIQEKREKLFEENGLYYKKTKNNKKILLTESFSINFIKDVHGKFCHMGVRHMQNKISKVYTAKNLTKNINEICKNCETCIKNKSRR</sequence>
<evidence type="ECO:0000256" key="5">
    <source>
        <dbReference type="ARBA" id="ARBA00022759"/>
    </source>
</evidence>
<feature type="non-terminal residue" evidence="10">
    <location>
        <position position="192"/>
    </location>
</feature>
<accession>E2AX00</accession>
<keyword evidence="7" id="KW-0695">RNA-directed DNA polymerase</keyword>
<dbReference type="InParanoid" id="E2AX00"/>
<protein>
    <recommendedName>
        <fullName evidence="1">RNA-directed DNA polymerase</fullName>
        <ecNumber evidence="1">2.7.7.49</ecNumber>
    </recommendedName>
</protein>
<keyword evidence="4" id="KW-0540">Nuclease</keyword>
<keyword evidence="2" id="KW-0808">Transferase</keyword>
<dbReference type="Pfam" id="PF17921">
    <property type="entry name" value="Integrase_H2C2"/>
    <property type="match status" value="1"/>
</dbReference>
<dbReference type="GO" id="GO:0003964">
    <property type="term" value="F:RNA-directed DNA polymerase activity"/>
    <property type="evidence" value="ECO:0007669"/>
    <property type="project" value="UniProtKB-KW"/>
</dbReference>
<dbReference type="Gene3D" id="1.10.340.70">
    <property type="match status" value="1"/>
</dbReference>
<dbReference type="EMBL" id="GL443488">
    <property type="protein sequence ID" value="EFN62039.1"/>
    <property type="molecule type" value="Genomic_DNA"/>
</dbReference>
<evidence type="ECO:0000256" key="4">
    <source>
        <dbReference type="ARBA" id="ARBA00022722"/>
    </source>
</evidence>
<dbReference type="PANTHER" id="PTHR37984:SF5">
    <property type="entry name" value="PROTEIN NYNRIN-LIKE"/>
    <property type="match status" value="1"/>
</dbReference>
<organism evidence="11">
    <name type="scientific">Camponotus floridanus</name>
    <name type="common">Florida carpenter ant</name>
    <dbReference type="NCBI Taxonomy" id="104421"/>
    <lineage>
        <taxon>Eukaryota</taxon>
        <taxon>Metazoa</taxon>
        <taxon>Ecdysozoa</taxon>
        <taxon>Arthropoda</taxon>
        <taxon>Hexapoda</taxon>
        <taxon>Insecta</taxon>
        <taxon>Pterygota</taxon>
        <taxon>Neoptera</taxon>
        <taxon>Endopterygota</taxon>
        <taxon>Hymenoptera</taxon>
        <taxon>Apocrita</taxon>
        <taxon>Aculeata</taxon>
        <taxon>Formicoidea</taxon>
        <taxon>Formicidae</taxon>
        <taxon>Formicinae</taxon>
        <taxon>Camponotus</taxon>
    </lineage>
</organism>
<evidence type="ECO:0000313" key="10">
    <source>
        <dbReference type="EMBL" id="EFN62039.1"/>
    </source>
</evidence>
<feature type="domain" description="Integrase zinc-binding" evidence="9">
    <location>
        <begin position="142"/>
        <end position="191"/>
    </location>
</feature>
<dbReference type="InterPro" id="IPR041588">
    <property type="entry name" value="Integrase_H2C2"/>
</dbReference>
<gene>
    <name evidence="10" type="ORF">EAG_00384</name>
</gene>
<dbReference type="GO" id="GO:0016787">
    <property type="term" value="F:hydrolase activity"/>
    <property type="evidence" value="ECO:0007669"/>
    <property type="project" value="UniProtKB-KW"/>
</dbReference>
<dbReference type="EC" id="2.7.7.49" evidence="1"/>
<evidence type="ECO:0000259" key="8">
    <source>
        <dbReference type="Pfam" id="PF17917"/>
    </source>
</evidence>
<evidence type="ECO:0000259" key="9">
    <source>
        <dbReference type="Pfam" id="PF17921"/>
    </source>
</evidence>
<dbReference type="STRING" id="104421.E2AX00"/>
<dbReference type="GO" id="GO:0004519">
    <property type="term" value="F:endonuclease activity"/>
    <property type="evidence" value="ECO:0007669"/>
    <property type="project" value="UniProtKB-KW"/>
</dbReference>
<keyword evidence="6" id="KW-0378">Hydrolase</keyword>
<dbReference type="Pfam" id="PF17917">
    <property type="entry name" value="RT_RNaseH"/>
    <property type="match status" value="1"/>
</dbReference>
<dbReference type="AlphaFoldDB" id="E2AX00"/>